<keyword evidence="2" id="KW-0238">DNA-binding</keyword>
<dbReference type="InterPro" id="IPR036390">
    <property type="entry name" value="WH_DNA-bd_sf"/>
</dbReference>
<dbReference type="SUPFAM" id="SSF46785">
    <property type="entry name" value="Winged helix' DNA-binding domain"/>
    <property type="match status" value="1"/>
</dbReference>
<dbReference type="PROSITE" id="PS50995">
    <property type="entry name" value="HTH_MARR_2"/>
    <property type="match status" value="1"/>
</dbReference>
<evidence type="ECO:0000256" key="1">
    <source>
        <dbReference type="ARBA" id="ARBA00023015"/>
    </source>
</evidence>
<dbReference type="PANTHER" id="PTHR33164:SF43">
    <property type="entry name" value="HTH-TYPE TRANSCRIPTIONAL REPRESSOR YETL"/>
    <property type="match status" value="1"/>
</dbReference>
<name>A0ABR7MVQ0_9FIRM</name>
<dbReference type="PANTHER" id="PTHR33164">
    <property type="entry name" value="TRANSCRIPTIONAL REGULATOR, MARR FAMILY"/>
    <property type="match status" value="1"/>
</dbReference>
<feature type="domain" description="HTH marR-type" evidence="4">
    <location>
        <begin position="1"/>
        <end position="143"/>
    </location>
</feature>
<evidence type="ECO:0000313" key="6">
    <source>
        <dbReference type="Proteomes" id="UP000637513"/>
    </source>
</evidence>
<evidence type="ECO:0000259" key="4">
    <source>
        <dbReference type="PROSITE" id="PS50995"/>
    </source>
</evidence>
<gene>
    <name evidence="5" type="ORF">H8700_08865</name>
</gene>
<dbReference type="SMART" id="SM00347">
    <property type="entry name" value="HTH_MARR"/>
    <property type="match status" value="1"/>
</dbReference>
<accession>A0ABR7MVQ0</accession>
<dbReference type="InterPro" id="IPR055166">
    <property type="entry name" value="Transc_reg_Sar_Rot_HTH"/>
</dbReference>
<comment type="caution">
    <text evidence="5">The sequence shown here is derived from an EMBL/GenBank/DDBJ whole genome shotgun (WGS) entry which is preliminary data.</text>
</comment>
<evidence type="ECO:0000256" key="2">
    <source>
        <dbReference type="ARBA" id="ARBA00023125"/>
    </source>
</evidence>
<reference evidence="5 6" key="1">
    <citation type="submission" date="2020-08" db="EMBL/GenBank/DDBJ databases">
        <title>Genome public.</title>
        <authorList>
            <person name="Liu C."/>
            <person name="Sun Q."/>
        </authorList>
    </citation>
    <scope>NUCLEOTIDE SEQUENCE [LARGE SCALE GENOMIC DNA]</scope>
    <source>
        <strain evidence="5 6">BX3</strain>
    </source>
</reference>
<dbReference type="InterPro" id="IPR039422">
    <property type="entry name" value="MarR/SlyA-like"/>
</dbReference>
<dbReference type="Proteomes" id="UP000637513">
    <property type="component" value="Unassembled WGS sequence"/>
</dbReference>
<protein>
    <submittedName>
        <fullName evidence="5">MarR family transcriptional regulator</fullName>
    </submittedName>
</protein>
<evidence type="ECO:0000256" key="3">
    <source>
        <dbReference type="ARBA" id="ARBA00023163"/>
    </source>
</evidence>
<dbReference type="RefSeq" id="WP_249305203.1">
    <property type="nucleotide sequence ID" value="NZ_JACRSW010000031.1"/>
</dbReference>
<keyword evidence="1" id="KW-0805">Transcription regulation</keyword>
<keyword evidence="3" id="KW-0804">Transcription</keyword>
<proteinExistence type="predicted"/>
<dbReference type="InterPro" id="IPR036388">
    <property type="entry name" value="WH-like_DNA-bd_sf"/>
</dbReference>
<dbReference type="InterPro" id="IPR000835">
    <property type="entry name" value="HTH_MarR-typ"/>
</dbReference>
<dbReference type="EMBL" id="JACRSW010000031">
    <property type="protein sequence ID" value="MBC8557818.1"/>
    <property type="molecule type" value="Genomic_DNA"/>
</dbReference>
<organism evidence="5 6">
    <name type="scientific">Jutongia hominis</name>
    <dbReference type="NCBI Taxonomy" id="2763664"/>
    <lineage>
        <taxon>Bacteria</taxon>
        <taxon>Bacillati</taxon>
        <taxon>Bacillota</taxon>
        <taxon>Clostridia</taxon>
        <taxon>Lachnospirales</taxon>
        <taxon>Lachnospiraceae</taxon>
        <taxon>Jutongia</taxon>
    </lineage>
</organism>
<keyword evidence="6" id="KW-1185">Reference proteome</keyword>
<evidence type="ECO:0000313" key="5">
    <source>
        <dbReference type="EMBL" id="MBC8557818.1"/>
    </source>
</evidence>
<dbReference type="Pfam" id="PF22381">
    <property type="entry name" value="Staph_reg_Sar_Rot"/>
    <property type="match status" value="1"/>
</dbReference>
<sequence length="157" mass="18511">MNNLFRQMLICEKKIHQIKLDSIQDNFNQNEWIIMNSLYEVQVEKVLENDAMKHPGVRCLAEMMQCTPPMISKILRGLEKKDMITRSMDQQDKRNVQVTLTEFGKEKVKEGRIVLAAYTDQIVKRFGEEKLGQIIDFMNEFYEVSKEVMNDMNTENN</sequence>
<dbReference type="Gene3D" id="1.10.10.10">
    <property type="entry name" value="Winged helix-like DNA-binding domain superfamily/Winged helix DNA-binding domain"/>
    <property type="match status" value="1"/>
</dbReference>